<dbReference type="Gene3D" id="1.20.58.90">
    <property type="match status" value="1"/>
</dbReference>
<dbReference type="SUPFAM" id="SSF46988">
    <property type="entry name" value="Tubulin chaperone cofactor A"/>
    <property type="match status" value="1"/>
</dbReference>
<dbReference type="GO" id="GO:0043529">
    <property type="term" value="C:GET complex"/>
    <property type="evidence" value="ECO:0007669"/>
    <property type="project" value="TreeGrafter"/>
</dbReference>
<feature type="domain" description="ArsA/GET3 Anion-transporting ATPase-like" evidence="1">
    <location>
        <begin position="85"/>
        <end position="141"/>
    </location>
</feature>
<dbReference type="GO" id="GO:0007021">
    <property type="term" value="P:tubulin complex assembly"/>
    <property type="evidence" value="ECO:0007669"/>
    <property type="project" value="UniProtKB-UniRule"/>
</dbReference>
<dbReference type="InterPro" id="IPR016300">
    <property type="entry name" value="ATPase_ArsA/GET3"/>
</dbReference>
<comment type="caution">
    <text evidence="2">The sequence shown here is derived from an EMBL/GenBank/DDBJ whole genome shotgun (WGS) entry which is preliminary data.</text>
</comment>
<dbReference type="EMBL" id="SDMP01000018">
    <property type="protein sequence ID" value="RYQ94790.1"/>
    <property type="molecule type" value="Genomic_DNA"/>
</dbReference>
<gene>
    <name evidence="2" type="ORF">Ahy_B08g089720</name>
</gene>
<dbReference type="InterPro" id="IPR036126">
    <property type="entry name" value="TBCA_sf"/>
</dbReference>
<keyword evidence="3" id="KW-1185">Reference proteome</keyword>
<dbReference type="GO" id="GO:0016887">
    <property type="term" value="F:ATP hydrolysis activity"/>
    <property type="evidence" value="ECO:0007669"/>
    <property type="project" value="InterPro"/>
</dbReference>
<dbReference type="InterPro" id="IPR025723">
    <property type="entry name" value="ArsA/GET3_ATPase-like"/>
</dbReference>
<sequence length="266" mass="29187">MKERENRDDDEEKMSDKILEEAWCSFHGNAGHPNYMSNTHSSRAKMDSSSGIERNGRVPLSGVVAGSCTEGVCGFDEMVAGKERKYYMLSGKGGVGKTSCAVSLVVRFANHGHPTMIVSTDPAHSLSDYFAQEVERETAKTADMKEKGANPYDLKQQENVLAESRMMIPDCHKRLEAALVDLKGALAELEKSNEKEGDTEFAKDAAFGYKSSNLRDGSACAVNAASKRDMAVFALGMIKEELMGKHFLSRTTASFVSSYRPTRSRT</sequence>
<dbReference type="Proteomes" id="UP000289738">
    <property type="component" value="Chromosome B08"/>
</dbReference>
<dbReference type="InterPro" id="IPR027417">
    <property type="entry name" value="P-loop_NTPase"/>
</dbReference>
<dbReference type="GO" id="GO:0005524">
    <property type="term" value="F:ATP binding"/>
    <property type="evidence" value="ECO:0007669"/>
    <property type="project" value="InterPro"/>
</dbReference>
<accession>A0A444XYN6</accession>
<dbReference type="PANTHER" id="PTHR10803:SF17">
    <property type="entry name" value="ARSENICAL PUMP-DRIVING ATPASE-LIKE PROTEIN"/>
    <property type="match status" value="1"/>
</dbReference>
<dbReference type="GO" id="GO:0005874">
    <property type="term" value="C:microtubule"/>
    <property type="evidence" value="ECO:0007669"/>
    <property type="project" value="UniProtKB-KW"/>
</dbReference>
<dbReference type="PANTHER" id="PTHR10803">
    <property type="entry name" value="ARSENICAL PUMP-DRIVING ATPASE ARSENITE-TRANSLOCATING ATPASE"/>
    <property type="match status" value="1"/>
</dbReference>
<protein>
    <recommendedName>
        <fullName evidence="1">ArsA/GET3 Anion-transporting ATPase-like domain-containing protein</fullName>
    </recommendedName>
</protein>
<evidence type="ECO:0000313" key="2">
    <source>
        <dbReference type="EMBL" id="RYQ94790.1"/>
    </source>
</evidence>
<evidence type="ECO:0000259" key="1">
    <source>
        <dbReference type="Pfam" id="PF02374"/>
    </source>
</evidence>
<organism evidence="2 3">
    <name type="scientific">Arachis hypogaea</name>
    <name type="common">Peanut</name>
    <dbReference type="NCBI Taxonomy" id="3818"/>
    <lineage>
        <taxon>Eukaryota</taxon>
        <taxon>Viridiplantae</taxon>
        <taxon>Streptophyta</taxon>
        <taxon>Embryophyta</taxon>
        <taxon>Tracheophyta</taxon>
        <taxon>Spermatophyta</taxon>
        <taxon>Magnoliopsida</taxon>
        <taxon>eudicotyledons</taxon>
        <taxon>Gunneridae</taxon>
        <taxon>Pentapetalae</taxon>
        <taxon>rosids</taxon>
        <taxon>fabids</taxon>
        <taxon>Fabales</taxon>
        <taxon>Fabaceae</taxon>
        <taxon>Papilionoideae</taxon>
        <taxon>50 kb inversion clade</taxon>
        <taxon>dalbergioids sensu lato</taxon>
        <taxon>Dalbergieae</taxon>
        <taxon>Pterocarpus clade</taxon>
        <taxon>Arachis</taxon>
    </lineage>
</organism>
<proteinExistence type="predicted"/>
<evidence type="ECO:0000313" key="3">
    <source>
        <dbReference type="Proteomes" id="UP000289738"/>
    </source>
</evidence>
<dbReference type="AlphaFoldDB" id="A0A444XYN6"/>
<name>A0A444XYN6_ARAHY</name>
<dbReference type="SUPFAM" id="SSF52540">
    <property type="entry name" value="P-loop containing nucleoside triphosphate hydrolases"/>
    <property type="match status" value="1"/>
</dbReference>
<reference evidence="2 3" key="1">
    <citation type="submission" date="2019-01" db="EMBL/GenBank/DDBJ databases">
        <title>Sequencing of cultivated peanut Arachis hypogaea provides insights into genome evolution and oil improvement.</title>
        <authorList>
            <person name="Chen X."/>
        </authorList>
    </citation>
    <scope>NUCLEOTIDE SEQUENCE [LARGE SCALE GENOMIC DNA]</scope>
    <source>
        <strain evidence="3">cv. Fuhuasheng</strain>
        <tissue evidence="2">Leaves</tissue>
    </source>
</reference>
<dbReference type="GO" id="GO:0048487">
    <property type="term" value="F:beta-tubulin binding"/>
    <property type="evidence" value="ECO:0007669"/>
    <property type="project" value="InterPro"/>
</dbReference>
<dbReference type="GO" id="GO:0007023">
    <property type="term" value="P:post-chaperonin tubulin folding pathway"/>
    <property type="evidence" value="ECO:0007669"/>
    <property type="project" value="UniProtKB-UniRule"/>
</dbReference>
<dbReference type="GO" id="GO:0071816">
    <property type="term" value="P:tail-anchored membrane protein insertion into ER membrane"/>
    <property type="evidence" value="ECO:0007669"/>
    <property type="project" value="TreeGrafter"/>
</dbReference>
<dbReference type="Pfam" id="PF02374">
    <property type="entry name" value="ArsA_ATPase"/>
    <property type="match status" value="1"/>
</dbReference>